<dbReference type="RefSeq" id="WP_113846476.1">
    <property type="nucleotide sequence ID" value="NZ_LEPB01000009.1"/>
</dbReference>
<organism evidence="1 2">
    <name type="scientific">Enterococcus durans</name>
    <dbReference type="NCBI Taxonomy" id="53345"/>
    <lineage>
        <taxon>Bacteria</taxon>
        <taxon>Bacillati</taxon>
        <taxon>Bacillota</taxon>
        <taxon>Bacilli</taxon>
        <taxon>Lactobacillales</taxon>
        <taxon>Enterococcaceae</taxon>
        <taxon>Enterococcus</taxon>
    </lineage>
</organism>
<dbReference type="Proteomes" id="UP000252797">
    <property type="component" value="Unassembled WGS sequence"/>
</dbReference>
<evidence type="ECO:0000313" key="2">
    <source>
        <dbReference type="Proteomes" id="UP000252797"/>
    </source>
</evidence>
<sequence length="473" mass="55997">MIEAYLEKNILRQLFLCGQFYTTKEIDLDTTSKLLRVCKTTLLNDIKALKKELAPDVIYATRDKDHYSLYFTPDVPRFHLMQQLARPSLFLKTVQLYLEEEPDYIQLTEVEFVSVSKAYSLKKQVLDYFSDCGIKIEHCSPKFTEIERRLLLLNVAYRTGILKVPALPPDYWDEVETFIDSLTAKCGRIYDKENREILRMGLLVSYISQRTWPLSTNAHFIEEIQKRPIYAYVKEIWEKTNLKNHYVPDEFYFVLVLFNLCDYGFDSYEAIEEDFRQLHQVFIEDSQEIKELIHRFETHFDYPFLGNKAFERALIRLMRSTWDNYQLFMPEKFYLLSEEQQRLLAEVLPLFQQWQARLPYDLRINNNSLDAFIIELSGILRLDKSRFHIYIVTNSDVRYLIYREALEKVTTCILHVEPTIYNQLTEELKTLATKENTKILCERTLYTPDAIPFSGIIPVSVDTIEKAIVLAVK</sequence>
<dbReference type="EMBL" id="LEPB01000009">
    <property type="protein sequence ID" value="RCA09452.1"/>
    <property type="molecule type" value="Genomic_DNA"/>
</dbReference>
<protein>
    <submittedName>
        <fullName evidence="1">Uncharacterized protein</fullName>
    </submittedName>
</protein>
<comment type="caution">
    <text evidence="1">The sequence shown here is derived from an EMBL/GenBank/DDBJ whole genome shotgun (WGS) entry which is preliminary data.</text>
</comment>
<evidence type="ECO:0000313" key="1">
    <source>
        <dbReference type="EMBL" id="RCA09452.1"/>
    </source>
</evidence>
<reference evidence="1 2" key="1">
    <citation type="submission" date="2015-06" db="EMBL/GenBank/DDBJ databases">
        <title>The Genome Sequence of Enterococcus durans 4EA1.</title>
        <authorList>
            <consortium name="The Broad Institute Genomics Platform"/>
            <consortium name="The Broad Institute Genome Sequencing Center for Infectious Disease"/>
            <person name="Earl A.M."/>
            <person name="Van Tyne D."/>
            <person name="Lebreton F."/>
            <person name="Saavedra J.T."/>
            <person name="Gilmore M.S."/>
            <person name="Manson Mcguire A."/>
            <person name="Clock S."/>
            <person name="Crupain M."/>
            <person name="Rangan U."/>
            <person name="Young S."/>
            <person name="Abouelleil A."/>
            <person name="Cao P."/>
            <person name="Chapman S.B."/>
            <person name="Griggs A."/>
            <person name="Priest M."/>
            <person name="Shea T."/>
            <person name="Wortman J."/>
            <person name="Nusbaum C."/>
            <person name="Birren B."/>
        </authorList>
    </citation>
    <scope>NUCLEOTIDE SEQUENCE [LARGE SCALE GENOMIC DNA]</scope>
    <source>
        <strain evidence="1 2">4EA1</strain>
    </source>
</reference>
<dbReference type="AlphaFoldDB" id="A0A367CAM2"/>
<gene>
    <name evidence="1" type="ORF">EA71_03063</name>
</gene>
<name>A0A367CAM2_9ENTE</name>
<accession>A0A367CAM2</accession>
<proteinExistence type="predicted"/>
<dbReference type="STRING" id="53345.LIU_02800"/>